<feature type="region of interest" description="Disordered" evidence="1">
    <location>
        <begin position="20"/>
        <end position="49"/>
    </location>
</feature>
<protein>
    <submittedName>
        <fullName evidence="2">Uncharacterized protein</fullName>
    </submittedName>
</protein>
<feature type="compositionally biased region" description="Basic and acidic residues" evidence="1">
    <location>
        <begin position="23"/>
        <end position="32"/>
    </location>
</feature>
<accession>A0A1A8H238</accession>
<reference evidence="2" key="1">
    <citation type="submission" date="2016-05" db="EMBL/GenBank/DDBJ databases">
        <authorList>
            <person name="Lavstsen T."/>
            <person name="Jespersen J.S."/>
        </authorList>
    </citation>
    <scope>NUCLEOTIDE SEQUENCE</scope>
    <source>
        <tissue evidence="2">Brain</tissue>
    </source>
</reference>
<organism evidence="2">
    <name type="scientific">Nothobranchius korthausae</name>
    <dbReference type="NCBI Taxonomy" id="1143690"/>
    <lineage>
        <taxon>Eukaryota</taxon>
        <taxon>Metazoa</taxon>
        <taxon>Chordata</taxon>
        <taxon>Craniata</taxon>
        <taxon>Vertebrata</taxon>
        <taxon>Euteleostomi</taxon>
        <taxon>Actinopterygii</taxon>
        <taxon>Neopterygii</taxon>
        <taxon>Teleostei</taxon>
        <taxon>Neoteleostei</taxon>
        <taxon>Acanthomorphata</taxon>
        <taxon>Ovalentaria</taxon>
        <taxon>Atherinomorphae</taxon>
        <taxon>Cyprinodontiformes</taxon>
        <taxon>Nothobranchiidae</taxon>
        <taxon>Nothobranchius</taxon>
    </lineage>
</organism>
<proteinExistence type="predicted"/>
<sequence>GGLVGSQCPRHRSTLLSMHKKKKEEGKYEKLERMRRRRGATNQAKGSTEIHGNLQIHSLLLDSFEAFMPTTKKKILQHFTHVLRGWPSLMAEQQMRRFKGCQLQQLELAVAHPPNSNQKWKDWKELVLDQ</sequence>
<dbReference type="AlphaFoldDB" id="A0A1A8H238"/>
<gene>
    <name evidence="2" type="primary">Nfu_g_1_019585</name>
</gene>
<reference evidence="2" key="2">
    <citation type="submission" date="2016-06" db="EMBL/GenBank/DDBJ databases">
        <title>The genome of a short-lived fish provides insights into sex chromosome evolution and the genetic control of aging.</title>
        <authorList>
            <person name="Reichwald K."/>
            <person name="Felder M."/>
            <person name="Petzold A."/>
            <person name="Koch P."/>
            <person name="Groth M."/>
            <person name="Platzer M."/>
        </authorList>
    </citation>
    <scope>NUCLEOTIDE SEQUENCE</scope>
    <source>
        <tissue evidence="2">Brain</tissue>
    </source>
</reference>
<feature type="non-terminal residue" evidence="2">
    <location>
        <position position="1"/>
    </location>
</feature>
<evidence type="ECO:0000313" key="2">
    <source>
        <dbReference type="EMBL" id="SBQ76800.1"/>
    </source>
</evidence>
<dbReference type="EMBL" id="HAEC01008662">
    <property type="protein sequence ID" value="SBQ76800.1"/>
    <property type="molecule type" value="Transcribed_RNA"/>
</dbReference>
<evidence type="ECO:0000256" key="1">
    <source>
        <dbReference type="SAM" id="MobiDB-lite"/>
    </source>
</evidence>
<name>A0A1A8H238_9TELE</name>